<dbReference type="EMBL" id="CP123872">
    <property type="protein sequence ID" value="WND03613.1"/>
    <property type="molecule type" value="Genomic_DNA"/>
</dbReference>
<dbReference type="NCBIfam" id="NF003967">
    <property type="entry name" value="PRK05461.1"/>
    <property type="match status" value="1"/>
</dbReference>
<evidence type="ECO:0000259" key="3">
    <source>
        <dbReference type="PROSITE" id="PS51087"/>
    </source>
</evidence>
<dbReference type="InterPro" id="IPR007474">
    <property type="entry name" value="ApaG_domain"/>
</dbReference>
<evidence type="ECO:0000313" key="5">
    <source>
        <dbReference type="Proteomes" id="UP001268683"/>
    </source>
</evidence>
<dbReference type="Pfam" id="PF04379">
    <property type="entry name" value="DUF525"/>
    <property type="match status" value="1"/>
</dbReference>
<evidence type="ECO:0000256" key="2">
    <source>
        <dbReference type="HAMAP-Rule" id="MF_00791"/>
    </source>
</evidence>
<dbReference type="InterPro" id="IPR036767">
    <property type="entry name" value="ApaG_sf"/>
</dbReference>
<dbReference type="KEGG" id="tmk:QGN29_04400"/>
<dbReference type="PANTHER" id="PTHR47191:SF2">
    <property type="entry name" value="OS05G0170800 PROTEIN"/>
    <property type="match status" value="1"/>
</dbReference>
<accession>A0AA52EH80</accession>
<dbReference type="HAMAP" id="MF_00791">
    <property type="entry name" value="ApaG"/>
    <property type="match status" value="1"/>
</dbReference>
<dbReference type="InterPro" id="IPR023065">
    <property type="entry name" value="Uncharacterised_ApaG"/>
</dbReference>
<sequence length="152" mass="16962">MSDGSNQVGQEKLFEGLMTYEATTHAIRVSVQSFYMNHESDVDRGYYFWGYRVEIANIGSETAQLLNRHWIIIDAKGKKEEVVGAGVIGEQPILAPGERFTYTSGCPLSTPSGFMKGSYEFIWQSGPYENSIFQVEIPAFSLDSPYVVNAVN</sequence>
<feature type="domain" description="ApaG" evidence="3">
    <location>
        <begin position="21"/>
        <end position="149"/>
    </location>
</feature>
<dbReference type="InterPro" id="IPR050718">
    <property type="entry name" value="ApaG-like"/>
</dbReference>
<dbReference type="PANTHER" id="PTHR47191">
    <property type="entry name" value="OS05G0170800 PROTEIN"/>
    <property type="match status" value="1"/>
</dbReference>
<keyword evidence="5" id="KW-1185">Reference proteome</keyword>
<name>A0AA52EH80_9PROT</name>
<organism evidence="4 5">
    <name type="scientific">Temperatibacter marinus</name>
    <dbReference type="NCBI Taxonomy" id="1456591"/>
    <lineage>
        <taxon>Bacteria</taxon>
        <taxon>Pseudomonadati</taxon>
        <taxon>Pseudomonadota</taxon>
        <taxon>Alphaproteobacteria</taxon>
        <taxon>Kordiimonadales</taxon>
        <taxon>Temperatibacteraceae</taxon>
        <taxon>Temperatibacter</taxon>
    </lineage>
</organism>
<dbReference type="Proteomes" id="UP001268683">
    <property type="component" value="Chromosome"/>
</dbReference>
<reference evidence="4" key="1">
    <citation type="submission" date="2023-04" db="EMBL/GenBank/DDBJ databases">
        <title>Complete genome sequence of Temperatibacter marinus.</title>
        <authorList>
            <person name="Rong J.-C."/>
            <person name="Yi M.-L."/>
            <person name="Zhao Q."/>
        </authorList>
    </citation>
    <scope>NUCLEOTIDE SEQUENCE</scope>
    <source>
        <strain evidence="4">NBRC 110045</strain>
    </source>
</reference>
<protein>
    <recommendedName>
        <fullName evidence="1 2">Protein ApaG</fullName>
    </recommendedName>
</protein>
<evidence type="ECO:0000313" key="4">
    <source>
        <dbReference type="EMBL" id="WND03613.1"/>
    </source>
</evidence>
<dbReference type="AlphaFoldDB" id="A0AA52EH80"/>
<dbReference type="SUPFAM" id="SSF110069">
    <property type="entry name" value="ApaG-like"/>
    <property type="match status" value="1"/>
</dbReference>
<dbReference type="Gene3D" id="2.60.40.1470">
    <property type="entry name" value="ApaG domain"/>
    <property type="match status" value="1"/>
</dbReference>
<proteinExistence type="inferred from homology"/>
<dbReference type="PROSITE" id="PS51087">
    <property type="entry name" value="APAG"/>
    <property type="match status" value="1"/>
</dbReference>
<gene>
    <name evidence="2 4" type="primary">apaG</name>
    <name evidence="4" type="ORF">QGN29_04400</name>
</gene>
<dbReference type="RefSeq" id="WP_310799466.1">
    <property type="nucleotide sequence ID" value="NZ_CP123872.1"/>
</dbReference>
<evidence type="ECO:0000256" key="1">
    <source>
        <dbReference type="ARBA" id="ARBA00017693"/>
    </source>
</evidence>